<reference evidence="2 3" key="1">
    <citation type="submission" date="2015-04" db="EMBL/GenBank/DDBJ databases">
        <title>Complete genome sequence of Schizopora paradoxa KUC8140, a cosmopolitan wood degrader in East Asia.</title>
        <authorList>
            <consortium name="DOE Joint Genome Institute"/>
            <person name="Min B."/>
            <person name="Park H."/>
            <person name="Jang Y."/>
            <person name="Kim J.-J."/>
            <person name="Kim K.H."/>
            <person name="Pangilinan J."/>
            <person name="Lipzen A."/>
            <person name="Riley R."/>
            <person name="Grigoriev I.V."/>
            <person name="Spatafora J.W."/>
            <person name="Choi I.-G."/>
        </authorList>
    </citation>
    <scope>NUCLEOTIDE SEQUENCE [LARGE SCALE GENOMIC DNA]</scope>
    <source>
        <strain evidence="2 3">KUC8140</strain>
    </source>
</reference>
<dbReference type="GO" id="GO:0006400">
    <property type="term" value="P:tRNA modification"/>
    <property type="evidence" value="ECO:0007669"/>
    <property type="project" value="TreeGrafter"/>
</dbReference>
<comment type="function">
    <text evidence="1">Catalyzes the hydrolysis of queuosine 5'-phosphate, releasing the nucleobase queuine (q). Is required for salvage of queuine from exogenous queuosine (Q) that is imported and then converted to queuosine 5'-phosphate intracellularly.</text>
</comment>
<dbReference type="EMBL" id="KQ085895">
    <property type="protein sequence ID" value="KLO18380.1"/>
    <property type="molecule type" value="Genomic_DNA"/>
</dbReference>
<gene>
    <name evidence="2" type="ORF">SCHPADRAFT_845128</name>
</gene>
<dbReference type="PANTHER" id="PTHR21314:SF1">
    <property type="entry name" value="QUEUOSINE SALVAGE PROTEIN"/>
    <property type="match status" value="1"/>
</dbReference>
<dbReference type="EC" id="3.2.2.-" evidence="1"/>
<sequence length="409" mass="44968">MHSELYTPSDKKYAQAVKDSCRSLRISSAIKIERPRIERLLLSPAFLDSFSRVSKAHGLAFPLQFPSLASEINFLSVLSLLNFGSGYRAPLHEQTGRGAWDNIRALCFSLFITSSADVDYLSARGMEAVTEQVIAEHMRVSIHEERPHESIPGVTVGELGGPIHQLVKLITSTLKETGAVLVQSGYPDLGSLVYQALESARSANRNGPPDFDIVLDKIVQAIPGFRDVYNIDGQPVFLLKKALFLMHAIVVRFGSRMSTATSTLDSSNLPIFSDNVIPSMLVHLGVLDLSDSSLSNVFSCSSDLGGLLERSPTEGQTVVAAMPKTPPKDGPTLTEEQACRLRAAAVDACEMIVEVAHELASGRDHDGQSLEWMENITLPDIDLWIWSVAKDRPDYRALERFVLRDTIMF</sequence>
<dbReference type="Proteomes" id="UP000053477">
    <property type="component" value="Unassembled WGS sequence"/>
</dbReference>
<dbReference type="GO" id="GO:0016787">
    <property type="term" value="F:hydrolase activity"/>
    <property type="evidence" value="ECO:0007669"/>
    <property type="project" value="UniProtKB-KW"/>
</dbReference>
<evidence type="ECO:0000313" key="3">
    <source>
        <dbReference type="Proteomes" id="UP000053477"/>
    </source>
</evidence>
<proteinExistence type="inferred from homology"/>
<dbReference type="InParanoid" id="A0A0H2S209"/>
<evidence type="ECO:0000313" key="2">
    <source>
        <dbReference type="EMBL" id="KLO18380.1"/>
    </source>
</evidence>
<name>A0A0H2S209_9AGAM</name>
<dbReference type="PANTHER" id="PTHR21314">
    <property type="entry name" value="QUEUOSINE 5'-PHOSPHATE N-GLYCOSYLASE_HYDROLASE-RELATED"/>
    <property type="match status" value="1"/>
</dbReference>
<comment type="catalytic activity">
    <reaction evidence="1">
        <text>queuosine 5'-phosphate + H2O = queuine + D-ribose 5-phosphate</text>
        <dbReference type="Rhea" id="RHEA:75387"/>
        <dbReference type="ChEBI" id="CHEBI:15377"/>
        <dbReference type="ChEBI" id="CHEBI:17433"/>
        <dbReference type="ChEBI" id="CHEBI:78346"/>
        <dbReference type="ChEBI" id="CHEBI:194371"/>
    </reaction>
    <physiologicalReaction direction="left-to-right" evidence="1">
        <dbReference type="Rhea" id="RHEA:75388"/>
    </physiologicalReaction>
</comment>
<dbReference type="AlphaFoldDB" id="A0A0H2S209"/>
<protein>
    <recommendedName>
        <fullName evidence="1">Queuosine 5'-phosphate N-glycosylase/hydrolase</fullName>
        <ecNumber evidence="1">3.2.2.-</ecNumber>
    </recommendedName>
    <alternativeName>
        <fullName evidence="1">Queuosine-nucleotide N-glycosylase/hydrolase</fullName>
    </alternativeName>
</protein>
<dbReference type="OrthoDB" id="416777at2759"/>
<keyword evidence="1" id="KW-0378">Hydrolase</keyword>
<dbReference type="InterPro" id="IPR019438">
    <property type="entry name" value="Q_salvage"/>
</dbReference>
<comment type="similarity">
    <text evidence="1">Belongs to the QNG1 protein family.</text>
</comment>
<accession>A0A0H2S209</accession>
<evidence type="ECO:0000256" key="1">
    <source>
        <dbReference type="RuleBase" id="RU365002"/>
    </source>
</evidence>
<organism evidence="2 3">
    <name type="scientific">Schizopora paradoxa</name>
    <dbReference type="NCBI Taxonomy" id="27342"/>
    <lineage>
        <taxon>Eukaryota</taxon>
        <taxon>Fungi</taxon>
        <taxon>Dikarya</taxon>
        <taxon>Basidiomycota</taxon>
        <taxon>Agaricomycotina</taxon>
        <taxon>Agaricomycetes</taxon>
        <taxon>Hymenochaetales</taxon>
        <taxon>Schizoporaceae</taxon>
        <taxon>Schizopora</taxon>
    </lineage>
</organism>
<dbReference type="Pfam" id="PF10343">
    <property type="entry name" value="Q_salvage"/>
    <property type="match status" value="1"/>
</dbReference>
<keyword evidence="3" id="KW-1185">Reference proteome</keyword>